<dbReference type="Proteomes" id="UP000683360">
    <property type="component" value="Unassembled WGS sequence"/>
</dbReference>
<proteinExistence type="predicted"/>
<comment type="caution">
    <text evidence="2">The sequence shown here is derived from an EMBL/GenBank/DDBJ whole genome shotgun (WGS) entry which is preliminary data.</text>
</comment>
<feature type="compositionally biased region" description="Basic and acidic residues" evidence="1">
    <location>
        <begin position="212"/>
        <end position="228"/>
    </location>
</feature>
<feature type="compositionally biased region" description="Basic and acidic residues" evidence="1">
    <location>
        <begin position="236"/>
        <end position="255"/>
    </location>
</feature>
<protein>
    <submittedName>
        <fullName evidence="2">Uncharacterized protein</fullName>
    </submittedName>
</protein>
<evidence type="ECO:0000313" key="2">
    <source>
        <dbReference type="EMBL" id="CAG2246740.1"/>
    </source>
</evidence>
<keyword evidence="3" id="KW-1185">Reference proteome</keyword>
<reference evidence="2" key="1">
    <citation type="submission" date="2021-03" db="EMBL/GenBank/DDBJ databases">
        <authorList>
            <person name="Bekaert M."/>
        </authorList>
    </citation>
    <scope>NUCLEOTIDE SEQUENCE</scope>
</reference>
<sequence length="367" mass="41853">MLAGEQGTGKTTIARYLIGKGPTRMRKSTDGIGLYTGLSYIDRETDEWLDGKQDFSLAELTISRSLRQTPLGLHASSLSPEVSINLSNTHDSKLIYDASVQFKEHLEGSKDRYKMSDGPFEREKKNIGLKEQTNFNISTHSISDDSPITDKPPDLDTLQVETPVQNASVDLDKTKWHFKDERLVHGVLFDPDNRQEDSTNVLQGLTFEQDNQEDKTIWPKAHPPDKRPVPVQNVHFDSDTQERKSKNDQFVYHEKKRDDKYCRQMQDILFTNKNETVQDDVPNSLPDIDSQHRDRLIINAMKRNLLSSGHHHKYSNDDISCKDSDDIIEVLPMTVDQTNEETIDESHAYKANLVSPLITSSKRIAAF</sequence>
<feature type="region of interest" description="Disordered" evidence="1">
    <location>
        <begin position="207"/>
        <end position="255"/>
    </location>
</feature>
<evidence type="ECO:0000256" key="1">
    <source>
        <dbReference type="SAM" id="MobiDB-lite"/>
    </source>
</evidence>
<dbReference type="OrthoDB" id="6149245at2759"/>
<accession>A0A8S3UN06</accession>
<dbReference type="EMBL" id="CAJPWZ010002881">
    <property type="protein sequence ID" value="CAG2246740.1"/>
    <property type="molecule type" value="Genomic_DNA"/>
</dbReference>
<name>A0A8S3UN06_MYTED</name>
<gene>
    <name evidence="2" type="ORF">MEDL_58672</name>
</gene>
<dbReference type="AlphaFoldDB" id="A0A8S3UN06"/>
<evidence type="ECO:0000313" key="3">
    <source>
        <dbReference type="Proteomes" id="UP000683360"/>
    </source>
</evidence>
<organism evidence="2 3">
    <name type="scientific">Mytilus edulis</name>
    <name type="common">Blue mussel</name>
    <dbReference type="NCBI Taxonomy" id="6550"/>
    <lineage>
        <taxon>Eukaryota</taxon>
        <taxon>Metazoa</taxon>
        <taxon>Spiralia</taxon>
        <taxon>Lophotrochozoa</taxon>
        <taxon>Mollusca</taxon>
        <taxon>Bivalvia</taxon>
        <taxon>Autobranchia</taxon>
        <taxon>Pteriomorphia</taxon>
        <taxon>Mytilida</taxon>
        <taxon>Mytiloidea</taxon>
        <taxon>Mytilidae</taxon>
        <taxon>Mytilinae</taxon>
        <taxon>Mytilus</taxon>
    </lineage>
</organism>